<sequence>MHTQIGIVGAGPAGLLLSHLLHLAGIDSVVVERQSRAHVEARIRAGVLEQGTVDVLRESGVGERMLREGLVHDGIELAFRGEKHRIRFPELTDGKRITVYGQHEVVRDLIAARLAAGGPIEFETEDLSVHGVQSDRPLIRYVKGGVQHEISCDFLAGCDGFHGVCRQAIPAGLMQVFEKVYPFSWLGILADAPPTQDELIYSNHDRGFALYSMRSPEVTRLYLQCDPADDIANWPDARIWDELHQRLEGGDGWRFREGRITQKGITAMRSFVSAPMRHGRLFLAGDAAHIVPPTGAKGMNLAVADVRRLARALDTFYASGRTEALDTYSDLCLKRVWKAQRFSWWMTSMLHRVEGATPFEREIQLAELDYVTSSEAGARTIAENYVGLPFD</sequence>
<gene>
    <name evidence="4" type="ORF">SAMN05216548_109107</name>
</gene>
<name>A0A1H9K7H3_9HYPH</name>
<dbReference type="Gene3D" id="3.50.50.60">
    <property type="entry name" value="FAD/NAD(P)-binding domain"/>
    <property type="match status" value="1"/>
</dbReference>
<dbReference type="PANTHER" id="PTHR43004">
    <property type="entry name" value="TRK SYSTEM POTASSIUM UPTAKE PROTEIN"/>
    <property type="match status" value="1"/>
</dbReference>
<dbReference type="Pfam" id="PF01494">
    <property type="entry name" value="FAD_binding_3"/>
    <property type="match status" value="1"/>
</dbReference>
<dbReference type="InterPro" id="IPR050641">
    <property type="entry name" value="RIFMO-like"/>
</dbReference>
<evidence type="ECO:0000313" key="5">
    <source>
        <dbReference type="Proteomes" id="UP000199647"/>
    </source>
</evidence>
<dbReference type="OrthoDB" id="9766816at2"/>
<dbReference type="STRING" id="1855383.SAMN05216548_109107"/>
<dbReference type="InterPro" id="IPR012733">
    <property type="entry name" value="HB_mOase"/>
</dbReference>
<proteinExistence type="predicted"/>
<protein>
    <submittedName>
        <fullName evidence="4">p-hydroxybenzoate 3-monooxygenase</fullName>
    </submittedName>
</protein>
<dbReference type="NCBIfam" id="TIGR02360">
    <property type="entry name" value="pbenz_hydroxyl"/>
    <property type="match status" value="1"/>
</dbReference>
<dbReference type="InterPro" id="IPR002938">
    <property type="entry name" value="FAD-bd"/>
</dbReference>
<dbReference type="NCBIfam" id="NF006091">
    <property type="entry name" value="PRK08243.1"/>
    <property type="match status" value="1"/>
</dbReference>
<keyword evidence="5" id="KW-1185">Reference proteome</keyword>
<organism evidence="4 5">
    <name type="scientific">Faunimonas pinastri</name>
    <dbReference type="NCBI Taxonomy" id="1855383"/>
    <lineage>
        <taxon>Bacteria</taxon>
        <taxon>Pseudomonadati</taxon>
        <taxon>Pseudomonadota</taxon>
        <taxon>Alphaproteobacteria</taxon>
        <taxon>Hyphomicrobiales</taxon>
        <taxon>Afifellaceae</taxon>
        <taxon>Faunimonas</taxon>
    </lineage>
</organism>
<dbReference type="RefSeq" id="WP_092497196.1">
    <property type="nucleotide sequence ID" value="NZ_FOFG01000009.1"/>
</dbReference>
<reference evidence="4 5" key="1">
    <citation type="submission" date="2016-10" db="EMBL/GenBank/DDBJ databases">
        <authorList>
            <person name="de Groot N.N."/>
        </authorList>
    </citation>
    <scope>NUCLEOTIDE SEQUENCE [LARGE SCALE GENOMIC DNA]</scope>
    <source>
        <strain evidence="4 5">A52C2</strain>
    </source>
</reference>
<dbReference type="Gene3D" id="3.30.9.10">
    <property type="entry name" value="D-Amino Acid Oxidase, subunit A, domain 2"/>
    <property type="match status" value="1"/>
</dbReference>
<dbReference type="Proteomes" id="UP000199647">
    <property type="component" value="Unassembled WGS sequence"/>
</dbReference>
<evidence type="ECO:0000256" key="2">
    <source>
        <dbReference type="ARBA" id="ARBA00022827"/>
    </source>
</evidence>
<evidence type="ECO:0000313" key="4">
    <source>
        <dbReference type="EMBL" id="SEQ95084.1"/>
    </source>
</evidence>
<dbReference type="SUPFAM" id="SSF54373">
    <property type="entry name" value="FAD-linked reductases, C-terminal domain"/>
    <property type="match status" value="1"/>
</dbReference>
<keyword evidence="4" id="KW-0560">Oxidoreductase</keyword>
<dbReference type="GO" id="GO:0043639">
    <property type="term" value="P:benzoate catabolic process"/>
    <property type="evidence" value="ECO:0007669"/>
    <property type="project" value="InterPro"/>
</dbReference>
<dbReference type="PRINTS" id="PR00420">
    <property type="entry name" value="RNGMNOXGNASE"/>
</dbReference>
<evidence type="ECO:0000259" key="3">
    <source>
        <dbReference type="Pfam" id="PF01494"/>
    </source>
</evidence>
<keyword evidence="1" id="KW-0285">Flavoprotein</keyword>
<accession>A0A1H9K7H3</accession>
<feature type="domain" description="FAD-binding" evidence="3">
    <location>
        <begin position="3"/>
        <end position="343"/>
    </location>
</feature>
<dbReference type="GO" id="GO:0018659">
    <property type="term" value="F:4-hydroxybenzoate 3-monooxygenase activity"/>
    <property type="evidence" value="ECO:0007669"/>
    <property type="project" value="InterPro"/>
</dbReference>
<dbReference type="GO" id="GO:0071949">
    <property type="term" value="F:FAD binding"/>
    <property type="evidence" value="ECO:0007669"/>
    <property type="project" value="InterPro"/>
</dbReference>
<evidence type="ECO:0000256" key="1">
    <source>
        <dbReference type="ARBA" id="ARBA00022630"/>
    </source>
</evidence>
<dbReference type="SUPFAM" id="SSF51905">
    <property type="entry name" value="FAD/NAD(P)-binding domain"/>
    <property type="match status" value="1"/>
</dbReference>
<keyword evidence="2" id="KW-0274">FAD</keyword>
<dbReference type="AlphaFoldDB" id="A0A1H9K7H3"/>
<dbReference type="EMBL" id="FOFG01000009">
    <property type="protein sequence ID" value="SEQ95084.1"/>
    <property type="molecule type" value="Genomic_DNA"/>
</dbReference>
<keyword evidence="4" id="KW-0503">Monooxygenase</keyword>
<dbReference type="PANTHER" id="PTHR43004:SF3">
    <property type="entry name" value="P-HYDROXYBENZOATE HYDROXYLASE"/>
    <property type="match status" value="1"/>
</dbReference>
<dbReference type="InterPro" id="IPR036188">
    <property type="entry name" value="FAD/NAD-bd_sf"/>
</dbReference>